<reference evidence="2 3" key="1">
    <citation type="submission" date="2015-11" db="EMBL/GenBank/DDBJ databases">
        <title>Genome sequences of Lysobacter enzymogenes strain C3 and Lysobacter antibioticus ATCC 29479.</title>
        <authorList>
            <person name="Kobayashi D.Y."/>
        </authorList>
    </citation>
    <scope>NUCLEOTIDE SEQUENCE [LARGE SCALE GENOMIC DNA]</scope>
    <source>
        <strain evidence="2 3">C3</strain>
    </source>
</reference>
<evidence type="ECO:0000256" key="1">
    <source>
        <dbReference type="SAM" id="MobiDB-lite"/>
    </source>
</evidence>
<sequence>MGACLCDERSGAGSTSDPCDAADSTARFVAPRNVAGPAAISFLRGLPAVSCPASPRTRQWEIA</sequence>
<dbReference type="STRING" id="69.GLE_0596"/>
<dbReference type="KEGG" id="lez:GLE_0596"/>
<proteinExistence type="predicted"/>
<feature type="region of interest" description="Disordered" evidence="1">
    <location>
        <begin position="1"/>
        <end position="20"/>
    </location>
</feature>
<protein>
    <submittedName>
        <fullName evidence="2">Uncharacterized protein</fullName>
    </submittedName>
</protein>
<dbReference type="PATRIC" id="fig|69.6.peg.588"/>
<dbReference type="Proteomes" id="UP000061569">
    <property type="component" value="Chromosome"/>
</dbReference>
<accession>A0A0S2DBQ9</accession>
<feature type="compositionally biased region" description="Basic and acidic residues" evidence="1">
    <location>
        <begin position="1"/>
        <end position="10"/>
    </location>
</feature>
<evidence type="ECO:0000313" key="3">
    <source>
        <dbReference type="Proteomes" id="UP000061569"/>
    </source>
</evidence>
<organism evidence="2 3">
    <name type="scientific">Lysobacter enzymogenes</name>
    <dbReference type="NCBI Taxonomy" id="69"/>
    <lineage>
        <taxon>Bacteria</taxon>
        <taxon>Pseudomonadati</taxon>
        <taxon>Pseudomonadota</taxon>
        <taxon>Gammaproteobacteria</taxon>
        <taxon>Lysobacterales</taxon>
        <taxon>Lysobacteraceae</taxon>
        <taxon>Lysobacter</taxon>
    </lineage>
</organism>
<name>A0A0S2DBQ9_LYSEN</name>
<gene>
    <name evidence="2" type="ORF">GLE_0596</name>
</gene>
<dbReference type="AlphaFoldDB" id="A0A0S2DBQ9"/>
<evidence type="ECO:0000313" key="2">
    <source>
        <dbReference type="EMBL" id="ALN55954.1"/>
    </source>
</evidence>
<dbReference type="EMBL" id="CP013140">
    <property type="protein sequence ID" value="ALN55954.1"/>
    <property type="molecule type" value="Genomic_DNA"/>
</dbReference>